<dbReference type="Proteomes" id="UP000244174">
    <property type="component" value="Unassembled WGS sequence"/>
</dbReference>
<keyword evidence="1" id="KW-0472">Membrane</keyword>
<dbReference type="Pfam" id="PF04464">
    <property type="entry name" value="Glyphos_transf"/>
    <property type="match status" value="1"/>
</dbReference>
<protein>
    <submittedName>
        <fullName evidence="2">CDP-glycerol:poly(Glycerophosphate) glycerophosphotransferase</fullName>
    </submittedName>
</protein>
<reference evidence="2 3" key="1">
    <citation type="submission" date="2018-04" db="EMBL/GenBank/DDBJ databases">
        <title>Genomic Encyclopedia of Archaeal and Bacterial Type Strains, Phase II (KMG-II): from individual species to whole genera.</title>
        <authorList>
            <person name="Goeker M."/>
        </authorList>
    </citation>
    <scope>NUCLEOTIDE SEQUENCE [LARGE SCALE GENOMIC DNA]</scope>
    <source>
        <strain evidence="2 3">DSM 23082</strain>
    </source>
</reference>
<keyword evidence="1" id="KW-0812">Transmembrane</keyword>
<name>A0A2T6AFP6_9FLAO</name>
<evidence type="ECO:0000313" key="2">
    <source>
        <dbReference type="EMBL" id="PTX42617.1"/>
    </source>
</evidence>
<gene>
    <name evidence="2" type="ORF">C8P64_3047</name>
</gene>
<sequence length="398" mass="46074">MLFLYIDPGTGSLLISLLIGFIMTITFSIRNFYYKVIHFFAGKEYKGTNDFSGELVFFSEGKNYWNVFYPVLDVLIKHNKRFVYLTADREDPGLQIDSEYCSSHYLGNTNQAFFVLNKLKAKMCITTTPQLDILNWKRSKNVDHYCYLSHAPMDIHANKKFSFDYYDSALCGNDFHIANLRQLERDRNSRKKILMKTGCTYYDLKNEGANEQKEHILIAPTWGDRSFFVEHGELLLEKLLEHKHRVLYRPHPQSWISEKELLSIISSKFGKNELFEIDKRVDNVHALSKAKVLITDSTSGIIYDVAFLQKIPIIAVDFEWDDGGYESSDLENPPSTKYLLEDFGRTITENEIYNIHNIIGEVSNVKMTEEIIDKHIFNFQNAGSVAAKQILSIFKGLK</sequence>
<dbReference type="GO" id="GO:0047355">
    <property type="term" value="F:CDP-glycerol glycerophosphotransferase activity"/>
    <property type="evidence" value="ECO:0007669"/>
    <property type="project" value="InterPro"/>
</dbReference>
<dbReference type="Gene3D" id="3.40.50.12580">
    <property type="match status" value="1"/>
</dbReference>
<dbReference type="GO" id="GO:0016020">
    <property type="term" value="C:membrane"/>
    <property type="evidence" value="ECO:0007669"/>
    <property type="project" value="InterPro"/>
</dbReference>
<dbReference type="InterPro" id="IPR043148">
    <property type="entry name" value="TagF_C"/>
</dbReference>
<keyword evidence="1" id="KW-1133">Transmembrane helix</keyword>
<keyword evidence="2" id="KW-0808">Transferase</keyword>
<accession>A0A2T6AFP6</accession>
<dbReference type="EMBL" id="QBKQ01000003">
    <property type="protein sequence ID" value="PTX42617.1"/>
    <property type="molecule type" value="Genomic_DNA"/>
</dbReference>
<organism evidence="2 3">
    <name type="scientific">Christiangramia gaetbulicola</name>
    <dbReference type="NCBI Taxonomy" id="703340"/>
    <lineage>
        <taxon>Bacteria</taxon>
        <taxon>Pseudomonadati</taxon>
        <taxon>Bacteroidota</taxon>
        <taxon>Flavobacteriia</taxon>
        <taxon>Flavobacteriales</taxon>
        <taxon>Flavobacteriaceae</taxon>
        <taxon>Christiangramia</taxon>
    </lineage>
</organism>
<proteinExistence type="predicted"/>
<feature type="transmembrane region" description="Helical" evidence="1">
    <location>
        <begin position="12"/>
        <end position="33"/>
    </location>
</feature>
<dbReference type="OrthoDB" id="980947at2"/>
<keyword evidence="3" id="KW-1185">Reference proteome</keyword>
<dbReference type="InterPro" id="IPR007554">
    <property type="entry name" value="Glycerophosphate_synth"/>
</dbReference>
<evidence type="ECO:0000256" key="1">
    <source>
        <dbReference type="SAM" id="Phobius"/>
    </source>
</evidence>
<evidence type="ECO:0000313" key="3">
    <source>
        <dbReference type="Proteomes" id="UP000244174"/>
    </source>
</evidence>
<dbReference type="AlphaFoldDB" id="A0A2T6AFP6"/>
<comment type="caution">
    <text evidence="2">The sequence shown here is derived from an EMBL/GenBank/DDBJ whole genome shotgun (WGS) entry which is preliminary data.</text>
</comment>